<dbReference type="SUPFAM" id="SSF53649">
    <property type="entry name" value="Alkaline phosphatase-like"/>
    <property type="match status" value="1"/>
</dbReference>
<name>A0A6B1DPB9_9CHLR</name>
<sequence>MPGPSPSPDIVLILTDQWNPRVMGCYGDAAVCTPHLDQLAREGVRFDNAYASSPVCMPARCSLVSGQFPHRHGFWNNFTGLKFPADRVTLFHALREQGYTTAKIGKYHLFNLEAGEDHRDHRDYYDALGLDWAQELPTPYMGPYLRNEYTRFLAKRGMLQPYIDDIAERFVGGDHHVVRPSPLAPDEHIDGYVARQAERYIEACTREQPMFLCVSFPGPHTPFDAPRPYSDMYDPESMTLAPNVPTTTGQGHDHAHIRRMQANYFGKLTHLDDRVGALLQALNRRGNLANTLVLFAADHGEYLGSHGRHGKGDFHEESARIPLLMHWPERIRPHQTCAAPVSWLDLYATVLHAAGRDDHSTPSRESLLPLATSACEPMREAVFSEIGNRQGFNFMVRVGDHKWFLTNGMESLFHLSCDPYEQHNLAEEAGTSDLRLDMRERLLQFLMSDQENHAAGYLPLFQRMGLQVSGQEDAYAFLRSRFSRIHGLEP</sequence>
<feature type="domain" description="Sulfatase N-terminal" evidence="5">
    <location>
        <begin position="8"/>
        <end position="355"/>
    </location>
</feature>
<gene>
    <name evidence="6" type="ORF">F4Y08_03485</name>
</gene>
<evidence type="ECO:0000256" key="3">
    <source>
        <dbReference type="ARBA" id="ARBA00022801"/>
    </source>
</evidence>
<dbReference type="Gene3D" id="3.40.720.10">
    <property type="entry name" value="Alkaline Phosphatase, subunit A"/>
    <property type="match status" value="1"/>
</dbReference>
<evidence type="ECO:0000256" key="4">
    <source>
        <dbReference type="ARBA" id="ARBA00022837"/>
    </source>
</evidence>
<keyword evidence="6" id="KW-0808">Transferase</keyword>
<accession>A0A6B1DPB9</accession>
<dbReference type="GO" id="GO:0016740">
    <property type="term" value="F:transferase activity"/>
    <property type="evidence" value="ECO:0007669"/>
    <property type="project" value="UniProtKB-KW"/>
</dbReference>
<dbReference type="InterPro" id="IPR017850">
    <property type="entry name" value="Alkaline_phosphatase_core_sf"/>
</dbReference>
<reference evidence="6" key="1">
    <citation type="submission" date="2019-09" db="EMBL/GenBank/DDBJ databases">
        <title>Characterisation of the sponge microbiome using genome-centric metagenomics.</title>
        <authorList>
            <person name="Engelberts J.P."/>
            <person name="Robbins S.J."/>
            <person name="De Goeij J.M."/>
            <person name="Aranda M."/>
            <person name="Bell S.C."/>
            <person name="Webster N.S."/>
        </authorList>
    </citation>
    <scope>NUCLEOTIDE SEQUENCE</scope>
    <source>
        <strain evidence="6">SB0662_bin_9</strain>
    </source>
</reference>
<evidence type="ECO:0000259" key="5">
    <source>
        <dbReference type="Pfam" id="PF00884"/>
    </source>
</evidence>
<comment type="similarity">
    <text evidence="1">Belongs to the sulfatase family.</text>
</comment>
<dbReference type="PANTHER" id="PTHR42693:SF53">
    <property type="entry name" value="ENDO-4-O-SULFATASE"/>
    <property type="match status" value="1"/>
</dbReference>
<dbReference type="PANTHER" id="PTHR42693">
    <property type="entry name" value="ARYLSULFATASE FAMILY MEMBER"/>
    <property type="match status" value="1"/>
</dbReference>
<dbReference type="GO" id="GO:0046872">
    <property type="term" value="F:metal ion binding"/>
    <property type="evidence" value="ECO:0007669"/>
    <property type="project" value="UniProtKB-KW"/>
</dbReference>
<keyword evidence="4" id="KW-0106">Calcium</keyword>
<dbReference type="GO" id="GO:0004065">
    <property type="term" value="F:arylsulfatase activity"/>
    <property type="evidence" value="ECO:0007669"/>
    <property type="project" value="TreeGrafter"/>
</dbReference>
<dbReference type="EMBL" id="VXPY01000018">
    <property type="protein sequence ID" value="MYD89390.1"/>
    <property type="molecule type" value="Genomic_DNA"/>
</dbReference>
<comment type="caution">
    <text evidence="6">The sequence shown here is derived from an EMBL/GenBank/DDBJ whole genome shotgun (WGS) entry which is preliminary data.</text>
</comment>
<evidence type="ECO:0000313" key="6">
    <source>
        <dbReference type="EMBL" id="MYD89390.1"/>
    </source>
</evidence>
<dbReference type="InterPro" id="IPR050738">
    <property type="entry name" value="Sulfatase"/>
</dbReference>
<dbReference type="Pfam" id="PF00884">
    <property type="entry name" value="Sulfatase"/>
    <property type="match status" value="1"/>
</dbReference>
<keyword evidence="2" id="KW-0479">Metal-binding</keyword>
<dbReference type="PROSITE" id="PS00149">
    <property type="entry name" value="SULFATASE_2"/>
    <property type="match status" value="1"/>
</dbReference>
<proteinExistence type="inferred from homology"/>
<evidence type="ECO:0000256" key="2">
    <source>
        <dbReference type="ARBA" id="ARBA00022723"/>
    </source>
</evidence>
<keyword evidence="3 6" id="KW-0378">Hydrolase</keyword>
<dbReference type="InterPro" id="IPR000917">
    <property type="entry name" value="Sulfatase_N"/>
</dbReference>
<organism evidence="6">
    <name type="scientific">Caldilineaceae bacterium SB0662_bin_9</name>
    <dbReference type="NCBI Taxonomy" id="2605258"/>
    <lineage>
        <taxon>Bacteria</taxon>
        <taxon>Bacillati</taxon>
        <taxon>Chloroflexota</taxon>
        <taxon>Caldilineae</taxon>
        <taxon>Caldilineales</taxon>
        <taxon>Caldilineaceae</taxon>
    </lineage>
</organism>
<protein>
    <submittedName>
        <fullName evidence="6">Sulfatase-like hydrolase/transferase</fullName>
    </submittedName>
</protein>
<dbReference type="InterPro" id="IPR024607">
    <property type="entry name" value="Sulfatase_CS"/>
</dbReference>
<dbReference type="AlphaFoldDB" id="A0A6B1DPB9"/>
<evidence type="ECO:0000256" key="1">
    <source>
        <dbReference type="ARBA" id="ARBA00008779"/>
    </source>
</evidence>